<keyword evidence="3" id="KW-0689">Ribosomal protein</keyword>
<protein>
    <submittedName>
        <fullName evidence="3">30S ribosomal protein S15</fullName>
    </submittedName>
</protein>
<dbReference type="GO" id="GO:0005840">
    <property type="term" value="C:ribosome"/>
    <property type="evidence" value="ECO:0007669"/>
    <property type="project" value="UniProtKB-KW"/>
</dbReference>
<dbReference type="EMBL" id="LT906439">
    <property type="protein sequence ID" value="SNU87928.1"/>
    <property type="molecule type" value="Genomic_DNA"/>
</dbReference>
<keyword evidence="3" id="KW-0687">Ribonucleoprotein</keyword>
<dbReference type="NCBIfam" id="NF042931">
    <property type="entry name" value="SAG1386_EF1546"/>
    <property type="match status" value="1"/>
</dbReference>
<evidence type="ECO:0000313" key="4">
    <source>
        <dbReference type="Proteomes" id="UP000215185"/>
    </source>
</evidence>
<dbReference type="KEGG" id="smen:SAMEA4412692_0830"/>
<name>A0A239SSW3_9STRE</name>
<keyword evidence="2" id="KW-0812">Transmembrane</keyword>
<sequence>MASKKPWEGKLFDNKGKRKNRGKQEDRAALFFTWLMVAFVVIVTLVVGFSIYLSIGGSKTGAATDVFFNPGVDAVSGEAPAQEPVAEEETTEAETNESSLIWSGNTTAVQAGEGAGAIAARSGITIERLYELNPEFLQTGAWYANPGDIVKVD</sequence>
<dbReference type="AlphaFoldDB" id="A0A239SSW3"/>
<dbReference type="Proteomes" id="UP000215185">
    <property type="component" value="Chromosome 1"/>
</dbReference>
<feature type="region of interest" description="Disordered" evidence="1">
    <location>
        <begin position="78"/>
        <end position="97"/>
    </location>
</feature>
<dbReference type="RefSeq" id="WP_018372729.1">
    <property type="nucleotide sequence ID" value="NZ_JBCLRV010000017.1"/>
</dbReference>
<evidence type="ECO:0000256" key="2">
    <source>
        <dbReference type="SAM" id="Phobius"/>
    </source>
</evidence>
<organism evidence="3 4">
    <name type="scientific">Streptococcus merionis</name>
    <dbReference type="NCBI Taxonomy" id="400065"/>
    <lineage>
        <taxon>Bacteria</taxon>
        <taxon>Bacillati</taxon>
        <taxon>Bacillota</taxon>
        <taxon>Bacilli</taxon>
        <taxon>Lactobacillales</taxon>
        <taxon>Streptococcaceae</taxon>
        <taxon>Streptococcus</taxon>
    </lineage>
</organism>
<proteinExistence type="predicted"/>
<reference evidence="3 4" key="1">
    <citation type="submission" date="2017-06" db="EMBL/GenBank/DDBJ databases">
        <authorList>
            <consortium name="Pathogen Informatics"/>
        </authorList>
    </citation>
    <scope>NUCLEOTIDE SEQUENCE [LARGE SCALE GENOMIC DNA]</scope>
    <source>
        <strain evidence="3 4">NCTC13788</strain>
    </source>
</reference>
<dbReference type="OrthoDB" id="2242633at2"/>
<keyword evidence="2" id="KW-1133">Transmembrane helix</keyword>
<dbReference type="eggNOG" id="COG1388">
    <property type="taxonomic scope" value="Bacteria"/>
</dbReference>
<keyword evidence="4" id="KW-1185">Reference proteome</keyword>
<gene>
    <name evidence="3" type="primary">rpsO_1</name>
    <name evidence="3" type="ORF">SAMEA4412692_00830</name>
</gene>
<evidence type="ECO:0000256" key="1">
    <source>
        <dbReference type="SAM" id="MobiDB-lite"/>
    </source>
</evidence>
<accession>A0A239SSW3</accession>
<dbReference type="STRING" id="1123308.GCA_000380085_00171"/>
<dbReference type="InterPro" id="IPR049981">
    <property type="entry name" value="SPy_0802-like"/>
</dbReference>
<feature type="transmembrane region" description="Helical" evidence="2">
    <location>
        <begin position="28"/>
        <end position="53"/>
    </location>
</feature>
<evidence type="ECO:0000313" key="3">
    <source>
        <dbReference type="EMBL" id="SNU87928.1"/>
    </source>
</evidence>
<keyword evidence="2" id="KW-0472">Membrane</keyword>
<feature type="compositionally biased region" description="Acidic residues" evidence="1">
    <location>
        <begin position="85"/>
        <end position="95"/>
    </location>
</feature>